<evidence type="ECO:0000313" key="2">
    <source>
        <dbReference type="EMBL" id="KAK1700524.1"/>
    </source>
</evidence>
<organism evidence="2 3">
    <name type="scientific">Colletotrichum godetiae</name>
    <dbReference type="NCBI Taxonomy" id="1209918"/>
    <lineage>
        <taxon>Eukaryota</taxon>
        <taxon>Fungi</taxon>
        <taxon>Dikarya</taxon>
        <taxon>Ascomycota</taxon>
        <taxon>Pezizomycotina</taxon>
        <taxon>Sordariomycetes</taxon>
        <taxon>Hypocreomycetidae</taxon>
        <taxon>Glomerellales</taxon>
        <taxon>Glomerellaceae</taxon>
        <taxon>Colletotrichum</taxon>
        <taxon>Colletotrichum acutatum species complex</taxon>
    </lineage>
</organism>
<gene>
    <name evidence="2" type="ORF">BDP55DRAFT_626091</name>
</gene>
<comment type="caution">
    <text evidence="2">The sequence shown here is derived from an EMBL/GenBank/DDBJ whole genome shotgun (WGS) entry which is preliminary data.</text>
</comment>
<name>A0AAJ0AY96_9PEZI</name>
<feature type="region of interest" description="Disordered" evidence="1">
    <location>
        <begin position="24"/>
        <end position="47"/>
    </location>
</feature>
<keyword evidence="3" id="KW-1185">Reference proteome</keyword>
<dbReference type="Proteomes" id="UP001224890">
    <property type="component" value="Unassembled WGS sequence"/>
</dbReference>
<dbReference type="AlphaFoldDB" id="A0AAJ0AY96"/>
<dbReference type="EMBL" id="JAHMHR010000002">
    <property type="protein sequence ID" value="KAK1700524.1"/>
    <property type="molecule type" value="Genomic_DNA"/>
</dbReference>
<evidence type="ECO:0000313" key="3">
    <source>
        <dbReference type="Proteomes" id="UP001224890"/>
    </source>
</evidence>
<accession>A0AAJ0AY96</accession>
<evidence type="ECO:0000256" key="1">
    <source>
        <dbReference type="SAM" id="MobiDB-lite"/>
    </source>
</evidence>
<sequence>MGLEGAIDVAQGNTPFSQVINVGTNRGRQHGNGLRGIDGNGGKEKGGSKSGMTRCICLRDMRGRRTEDTLDFGCDGRGGPVNDISRPVGLEYCKNGIGRGVYDGPDTSNRRMSNGKSAGNCACAKDDDTCLSVLDGRISARKGDLRPDGWKRERAAVKGLKGGCNPWDGDQECRPERRAQADDMQPTKIPLKKDQCTDRRKRDIAWNDRRPVFDDCTDNPDAEHQGKARSNVKNAEVAEFLIGGEKGSGLDADQGLF</sequence>
<dbReference type="RefSeq" id="XP_060436281.1">
    <property type="nucleotide sequence ID" value="XM_060571585.1"/>
</dbReference>
<reference evidence="2" key="1">
    <citation type="submission" date="2021-06" db="EMBL/GenBank/DDBJ databases">
        <title>Comparative genomics, transcriptomics and evolutionary studies reveal genomic signatures of adaptation to plant cell wall in hemibiotrophic fungi.</title>
        <authorList>
            <consortium name="DOE Joint Genome Institute"/>
            <person name="Baroncelli R."/>
            <person name="Diaz J.F."/>
            <person name="Benocci T."/>
            <person name="Peng M."/>
            <person name="Battaglia E."/>
            <person name="Haridas S."/>
            <person name="Andreopoulos W."/>
            <person name="Labutti K."/>
            <person name="Pangilinan J."/>
            <person name="Floch G.L."/>
            <person name="Makela M.R."/>
            <person name="Henrissat B."/>
            <person name="Grigoriev I.V."/>
            <person name="Crouch J.A."/>
            <person name="De Vries R.P."/>
            <person name="Sukno S.A."/>
            <person name="Thon M.R."/>
        </authorList>
    </citation>
    <scope>NUCLEOTIDE SEQUENCE</scope>
    <source>
        <strain evidence="2">CBS 193.32</strain>
    </source>
</reference>
<proteinExistence type="predicted"/>
<protein>
    <submittedName>
        <fullName evidence="2">Uncharacterized protein</fullName>
    </submittedName>
</protein>
<dbReference type="GeneID" id="85456111"/>